<gene>
    <name evidence="2" type="ORF">V6N12_042171</name>
</gene>
<feature type="chain" id="PRO_5046734030" evidence="1">
    <location>
        <begin position="29"/>
        <end position="107"/>
    </location>
</feature>
<keyword evidence="3" id="KW-1185">Reference proteome</keyword>
<dbReference type="Proteomes" id="UP001472677">
    <property type="component" value="Unassembled WGS sequence"/>
</dbReference>
<evidence type="ECO:0000313" key="2">
    <source>
        <dbReference type="EMBL" id="KAK8558879.1"/>
    </source>
</evidence>
<organism evidence="2 3">
    <name type="scientific">Hibiscus sabdariffa</name>
    <name type="common">roselle</name>
    <dbReference type="NCBI Taxonomy" id="183260"/>
    <lineage>
        <taxon>Eukaryota</taxon>
        <taxon>Viridiplantae</taxon>
        <taxon>Streptophyta</taxon>
        <taxon>Embryophyta</taxon>
        <taxon>Tracheophyta</taxon>
        <taxon>Spermatophyta</taxon>
        <taxon>Magnoliopsida</taxon>
        <taxon>eudicotyledons</taxon>
        <taxon>Gunneridae</taxon>
        <taxon>Pentapetalae</taxon>
        <taxon>rosids</taxon>
        <taxon>malvids</taxon>
        <taxon>Malvales</taxon>
        <taxon>Malvaceae</taxon>
        <taxon>Malvoideae</taxon>
        <taxon>Hibiscus</taxon>
    </lineage>
</organism>
<evidence type="ECO:0000256" key="1">
    <source>
        <dbReference type="SAM" id="SignalP"/>
    </source>
</evidence>
<proteinExistence type="predicted"/>
<reference evidence="2 3" key="1">
    <citation type="journal article" date="2024" name="G3 (Bethesda)">
        <title>Genome assembly of Hibiscus sabdariffa L. provides insights into metabolisms of medicinal natural products.</title>
        <authorList>
            <person name="Kim T."/>
        </authorList>
    </citation>
    <scope>NUCLEOTIDE SEQUENCE [LARGE SCALE GENOMIC DNA]</scope>
    <source>
        <strain evidence="2">TK-2024</strain>
        <tissue evidence="2">Old leaves</tissue>
    </source>
</reference>
<comment type="caution">
    <text evidence="2">The sequence shown here is derived from an EMBL/GenBank/DDBJ whole genome shotgun (WGS) entry which is preliminary data.</text>
</comment>
<sequence length="107" mass="11989">MKSTSCWSVLNILLAILILFSSPRFCFARDNITVKTRLADGETLVSAGNRFELEFFGPSTTSSVKRYGTLKLTDEKGNLYWSVDCLGLNARSLWRSLVMTRQLDSTG</sequence>
<keyword evidence="1" id="KW-0732">Signal</keyword>
<evidence type="ECO:0000313" key="3">
    <source>
        <dbReference type="Proteomes" id="UP001472677"/>
    </source>
</evidence>
<accession>A0ABR2EE01</accession>
<name>A0ABR2EE01_9ROSI</name>
<dbReference type="EMBL" id="JBBPBM010000015">
    <property type="protein sequence ID" value="KAK8558879.1"/>
    <property type="molecule type" value="Genomic_DNA"/>
</dbReference>
<feature type="signal peptide" evidence="1">
    <location>
        <begin position="1"/>
        <end position="28"/>
    </location>
</feature>
<protein>
    <submittedName>
        <fullName evidence="2">Uncharacterized protein</fullName>
    </submittedName>
</protein>